<evidence type="ECO:0000256" key="4">
    <source>
        <dbReference type="ARBA" id="ARBA00022801"/>
    </source>
</evidence>
<evidence type="ECO:0000256" key="3">
    <source>
        <dbReference type="ARBA" id="ARBA00011915"/>
    </source>
</evidence>
<dbReference type="NCBIfam" id="NF004127">
    <property type="entry name" value="PRK05617.1"/>
    <property type="match status" value="1"/>
</dbReference>
<evidence type="ECO:0000313" key="9">
    <source>
        <dbReference type="Proteomes" id="UP000039324"/>
    </source>
</evidence>
<keyword evidence="4" id="KW-0378">Hydrolase</keyword>
<evidence type="ECO:0000256" key="1">
    <source>
        <dbReference type="ARBA" id="ARBA00001709"/>
    </source>
</evidence>
<dbReference type="PANTHER" id="PTHR43176">
    <property type="entry name" value="3-HYDROXYISOBUTYRYL-COA HYDROLASE-RELATED"/>
    <property type="match status" value="1"/>
</dbReference>
<organism evidence="8 9">
    <name type="scientific">Plasmodiophora brassicae</name>
    <name type="common">Clubroot disease agent</name>
    <dbReference type="NCBI Taxonomy" id="37360"/>
    <lineage>
        <taxon>Eukaryota</taxon>
        <taxon>Sar</taxon>
        <taxon>Rhizaria</taxon>
        <taxon>Endomyxa</taxon>
        <taxon>Phytomyxea</taxon>
        <taxon>Plasmodiophorida</taxon>
        <taxon>Plasmodiophoridae</taxon>
        <taxon>Plasmodiophora</taxon>
    </lineage>
</organism>
<dbReference type="GO" id="GO:0005739">
    <property type="term" value="C:mitochondrion"/>
    <property type="evidence" value="ECO:0007669"/>
    <property type="project" value="UniProtKB-SubCell"/>
</dbReference>
<comment type="catalytic activity">
    <reaction evidence="1">
        <text>3-hydroxy-2-methylpropanoyl-CoA + H2O = 3-hydroxy-2-methylpropanoate + CoA + H(+)</text>
        <dbReference type="Rhea" id="RHEA:20888"/>
        <dbReference type="ChEBI" id="CHEBI:11805"/>
        <dbReference type="ChEBI" id="CHEBI:15377"/>
        <dbReference type="ChEBI" id="CHEBI:15378"/>
        <dbReference type="ChEBI" id="CHEBI:57287"/>
        <dbReference type="ChEBI" id="CHEBI:57340"/>
        <dbReference type="EC" id="3.1.2.4"/>
    </reaction>
</comment>
<dbReference type="OMA" id="EVFTMEY"/>
<dbReference type="STRING" id="37360.A0A0G4IZ58"/>
<dbReference type="SUPFAM" id="SSF52096">
    <property type="entry name" value="ClpP/crotonase"/>
    <property type="match status" value="1"/>
</dbReference>
<reference evidence="8 9" key="1">
    <citation type="submission" date="2015-02" db="EMBL/GenBank/DDBJ databases">
        <authorList>
            <person name="Chooi Y.-H."/>
        </authorList>
    </citation>
    <scope>NUCLEOTIDE SEQUENCE [LARGE SCALE GENOMIC DNA]</scope>
    <source>
        <strain evidence="8">E3</strain>
    </source>
</reference>
<dbReference type="Pfam" id="PF16113">
    <property type="entry name" value="ECH_2"/>
    <property type="match status" value="1"/>
</dbReference>
<accession>A0A0G4IZ58</accession>
<dbReference type="OrthoDB" id="1737613at2759"/>
<dbReference type="EMBL" id="CDSF01000100">
    <property type="protein sequence ID" value="CEP00336.1"/>
    <property type="molecule type" value="Genomic_DNA"/>
</dbReference>
<protein>
    <recommendedName>
        <fullName evidence="3">3-hydroxyisobutyryl-CoA hydrolase</fullName>
        <ecNumber evidence="3">3.1.2.4</ecNumber>
    </recommendedName>
    <alternativeName>
        <fullName evidence="6">3-hydroxyisobutyryl-coenzyme A hydrolase</fullName>
    </alternativeName>
</protein>
<dbReference type="InterPro" id="IPR045004">
    <property type="entry name" value="ECH_dom"/>
</dbReference>
<dbReference type="GO" id="GO:0003860">
    <property type="term" value="F:3-hydroxyisobutyryl-CoA hydrolase activity"/>
    <property type="evidence" value="ECO:0007669"/>
    <property type="project" value="UniProtKB-EC"/>
</dbReference>
<name>A0A0G4IZ58_PLABS</name>
<evidence type="ECO:0000256" key="2">
    <source>
        <dbReference type="ARBA" id="ARBA00004173"/>
    </source>
</evidence>
<dbReference type="FunFam" id="3.90.226.10:FF:000026">
    <property type="entry name" value="3-hydroxyisobutyryl-CoA hydrolase, mitochondrial"/>
    <property type="match status" value="1"/>
</dbReference>
<dbReference type="AlphaFoldDB" id="A0A0G4IZ58"/>
<dbReference type="PANTHER" id="PTHR43176:SF3">
    <property type="entry name" value="3-HYDROXYISOBUTYRYL-COA HYDROLASE, MITOCHONDRIAL"/>
    <property type="match status" value="1"/>
</dbReference>
<comment type="subcellular location">
    <subcellularLocation>
        <location evidence="2">Mitochondrion</location>
    </subcellularLocation>
</comment>
<keyword evidence="5" id="KW-0496">Mitochondrion</keyword>
<dbReference type="EC" id="3.1.2.4" evidence="3"/>
<evidence type="ECO:0000256" key="5">
    <source>
        <dbReference type="ARBA" id="ARBA00023128"/>
    </source>
</evidence>
<dbReference type="CDD" id="cd06558">
    <property type="entry name" value="crotonase-like"/>
    <property type="match status" value="1"/>
</dbReference>
<proteinExistence type="predicted"/>
<evidence type="ECO:0000256" key="6">
    <source>
        <dbReference type="ARBA" id="ARBA00031181"/>
    </source>
</evidence>
<evidence type="ECO:0000259" key="7">
    <source>
        <dbReference type="Pfam" id="PF16113"/>
    </source>
</evidence>
<keyword evidence="9" id="KW-1185">Reference proteome</keyword>
<sequence>MKRYFVGRDHVREERRRVVCDSEQAESPEQPDDRYDRSVIRQPQGKSGTLAKAEDLAGVYHVVVRGAGGKAYCAGGDVKALTLAKQKDGNTQMGQTFFRREYRMNHLIATMQKNYVAVMDGITMGGGVGISLPGRFRIATENTVWAMPETAIGLFPDVGASYFLPRLKGQLGVYLALTGASLKGADVFHAGIATHFVPSHLIPTILDRIQELQPDPGSVNYAIRERHYPEPPSQGFLAMQPVIDQCFSKSSVEAIIDELKSTGTQFGQAVVDKLEQMCPLSLKVAFKAIRAGKHLSLEQCFQMEYRLARHFLDSPDFYEGVRAALIDKDKRPKWQHARVSDVPESLVTSFFGQVDNELLLQPPAACDAPYSL</sequence>
<feature type="domain" description="Enoyl-CoA hydratase/isomerase" evidence="7">
    <location>
        <begin position="50"/>
        <end position="351"/>
    </location>
</feature>
<dbReference type="InterPro" id="IPR032259">
    <property type="entry name" value="HIBYL-CoA-H"/>
</dbReference>
<dbReference type="GO" id="GO:0006574">
    <property type="term" value="P:L-valine catabolic process"/>
    <property type="evidence" value="ECO:0007669"/>
    <property type="project" value="TreeGrafter"/>
</dbReference>
<evidence type="ECO:0000313" key="8">
    <source>
        <dbReference type="EMBL" id="CEP00336.1"/>
    </source>
</evidence>
<dbReference type="Gene3D" id="3.90.226.10">
    <property type="entry name" value="2-enoyl-CoA Hydratase, Chain A, domain 1"/>
    <property type="match status" value="1"/>
</dbReference>
<dbReference type="Proteomes" id="UP000039324">
    <property type="component" value="Unassembled WGS sequence"/>
</dbReference>
<gene>
    <name evidence="8" type="ORF">PBRA_008070</name>
</gene>
<dbReference type="InterPro" id="IPR029045">
    <property type="entry name" value="ClpP/crotonase-like_dom_sf"/>
</dbReference>